<sequence>MKMPDVDFPTGDKQQHASNESPLSLSIVVYATPAVLASRTQISAGIFAPPSTYPGAAAKLALAALQRSSSHVALASKRFGTFVKMITRGYHGYIASAVTLLDDWVYAKEKHEKDIDHLPGMETTHTRVYHQRHNGWQLYKQHTC</sequence>
<keyword evidence="2" id="KW-1185">Reference proteome</keyword>
<protein>
    <submittedName>
        <fullName evidence="1">Uncharacterized protein</fullName>
    </submittedName>
</protein>
<dbReference type="AlphaFoldDB" id="A0A545UZJ4"/>
<accession>A0A545UZJ4</accession>
<dbReference type="EMBL" id="SPUK01000008">
    <property type="protein sequence ID" value="TQV94891.1"/>
    <property type="molecule type" value="Genomic_DNA"/>
</dbReference>
<reference evidence="1 2" key="1">
    <citation type="journal article" date="2019" name="Appl. Microbiol. Biotechnol.">
        <title>Genome sequence of Isaria javanica and comparative genome analysis insights into family S53 peptidase evolution in fungal entomopathogens.</title>
        <authorList>
            <person name="Lin R."/>
            <person name="Zhang X."/>
            <person name="Xin B."/>
            <person name="Zou M."/>
            <person name="Gao Y."/>
            <person name="Qin F."/>
            <person name="Hu Q."/>
            <person name="Xie B."/>
            <person name="Cheng X."/>
        </authorList>
    </citation>
    <scope>NUCLEOTIDE SEQUENCE [LARGE SCALE GENOMIC DNA]</scope>
    <source>
        <strain evidence="1 2">IJ1G</strain>
    </source>
</reference>
<gene>
    <name evidence="1" type="ORF">IF1G_05878</name>
</gene>
<evidence type="ECO:0000313" key="2">
    <source>
        <dbReference type="Proteomes" id="UP000315783"/>
    </source>
</evidence>
<proteinExistence type="predicted"/>
<organism evidence="1 2">
    <name type="scientific">Cordyceps javanica</name>
    <dbReference type="NCBI Taxonomy" id="43265"/>
    <lineage>
        <taxon>Eukaryota</taxon>
        <taxon>Fungi</taxon>
        <taxon>Dikarya</taxon>
        <taxon>Ascomycota</taxon>
        <taxon>Pezizomycotina</taxon>
        <taxon>Sordariomycetes</taxon>
        <taxon>Hypocreomycetidae</taxon>
        <taxon>Hypocreales</taxon>
        <taxon>Cordycipitaceae</taxon>
        <taxon>Cordyceps</taxon>
    </lineage>
</organism>
<dbReference type="Proteomes" id="UP000315783">
    <property type="component" value="Unassembled WGS sequence"/>
</dbReference>
<name>A0A545UZJ4_9HYPO</name>
<comment type="caution">
    <text evidence="1">The sequence shown here is derived from an EMBL/GenBank/DDBJ whole genome shotgun (WGS) entry which is preliminary data.</text>
</comment>
<evidence type="ECO:0000313" key="1">
    <source>
        <dbReference type="EMBL" id="TQV94891.1"/>
    </source>
</evidence>